<dbReference type="STRING" id="993692.IV57_GL002158"/>
<keyword evidence="1" id="KW-0175">Coiled coil</keyword>
<organism evidence="2 3">
    <name type="scientific">Companilactobacillus kimchiensis</name>
    <dbReference type="NCBI Taxonomy" id="993692"/>
    <lineage>
        <taxon>Bacteria</taxon>
        <taxon>Bacillati</taxon>
        <taxon>Bacillota</taxon>
        <taxon>Bacilli</taxon>
        <taxon>Lactobacillales</taxon>
        <taxon>Lactobacillaceae</taxon>
        <taxon>Companilactobacillus</taxon>
    </lineage>
</organism>
<keyword evidence="3" id="KW-1185">Reference proteome</keyword>
<evidence type="ECO:0000313" key="2">
    <source>
        <dbReference type="EMBL" id="KRN94122.1"/>
    </source>
</evidence>
<sequence length="193" mass="22927">MLNDKKYFDDKRDIMNRLREFLTVTFGESTVDDNLKYIASVIGKKADNDEASIRRYFVEDFFKDHKQIYQKRPIYWEFSSGKANGFKALMYLHRYDEEELAMIRANYLHPLQGKYEIQIDQLNQLLESESVTKEKKKLEREIAHVTKQLSEIKKYDVVIQHIANEKITLDLDDGVVVNYEKLQDGEKILSKYN</sequence>
<dbReference type="Proteomes" id="UP000051006">
    <property type="component" value="Unassembled WGS sequence"/>
</dbReference>
<protein>
    <submittedName>
        <fullName evidence="2">Uncharacterized protein</fullName>
    </submittedName>
</protein>
<dbReference type="PATRIC" id="fig|993692.3.peg.2191"/>
<dbReference type="EMBL" id="JQCF01000053">
    <property type="protein sequence ID" value="KRN94122.1"/>
    <property type="molecule type" value="Genomic_DNA"/>
</dbReference>
<dbReference type="AlphaFoldDB" id="A0A0R2L4D0"/>
<evidence type="ECO:0000313" key="3">
    <source>
        <dbReference type="Proteomes" id="UP000051006"/>
    </source>
</evidence>
<accession>A0A0R2L4D0</accession>
<gene>
    <name evidence="2" type="ORF">IV57_GL002158</name>
</gene>
<comment type="caution">
    <text evidence="2">The sequence shown here is derived from an EMBL/GenBank/DDBJ whole genome shotgun (WGS) entry which is preliminary data.</text>
</comment>
<name>A0A0R2L4D0_9LACO</name>
<feature type="coiled-coil region" evidence="1">
    <location>
        <begin position="128"/>
        <end position="155"/>
    </location>
</feature>
<evidence type="ECO:0000256" key="1">
    <source>
        <dbReference type="SAM" id="Coils"/>
    </source>
</evidence>
<reference evidence="2 3" key="1">
    <citation type="journal article" date="2015" name="Genome Announc.">
        <title>Expanding the biotechnology potential of lactobacilli through comparative genomics of 213 strains and associated genera.</title>
        <authorList>
            <person name="Sun Z."/>
            <person name="Harris H.M."/>
            <person name="McCann A."/>
            <person name="Guo C."/>
            <person name="Argimon S."/>
            <person name="Zhang W."/>
            <person name="Yang X."/>
            <person name="Jeffery I.B."/>
            <person name="Cooney J.C."/>
            <person name="Kagawa T.F."/>
            <person name="Liu W."/>
            <person name="Song Y."/>
            <person name="Salvetti E."/>
            <person name="Wrobel A."/>
            <person name="Rasinkangas P."/>
            <person name="Parkhill J."/>
            <person name="Rea M.C."/>
            <person name="O'Sullivan O."/>
            <person name="Ritari J."/>
            <person name="Douillard F.P."/>
            <person name="Paul Ross R."/>
            <person name="Yang R."/>
            <person name="Briner A.E."/>
            <person name="Felis G.E."/>
            <person name="de Vos W.M."/>
            <person name="Barrangou R."/>
            <person name="Klaenhammer T.R."/>
            <person name="Caufield P.W."/>
            <person name="Cui Y."/>
            <person name="Zhang H."/>
            <person name="O'Toole P.W."/>
        </authorList>
    </citation>
    <scope>NUCLEOTIDE SEQUENCE [LARGE SCALE GENOMIC DNA]</scope>
    <source>
        <strain evidence="2 3">DSM 24716</strain>
    </source>
</reference>
<proteinExistence type="predicted"/>